<comment type="caution">
    <text evidence="2">The sequence shown here is derived from an EMBL/GenBank/DDBJ whole genome shotgun (WGS) entry which is preliminary data.</text>
</comment>
<sequence>MVGKNRLVVTQRFIGNKNNTRQKYGYGFWKWRQFSSGMVATPGTRSVIGDDGGDVCSTGYLDGATLEMTTSAVRHRGPGQCNPGDDDVGGAAQGTWTVRPWR</sequence>
<name>A0AA38MBG3_9CUCU</name>
<dbReference type="Proteomes" id="UP001168821">
    <property type="component" value="Unassembled WGS sequence"/>
</dbReference>
<reference evidence="2" key="1">
    <citation type="journal article" date="2023" name="G3 (Bethesda)">
        <title>Whole genome assemblies of Zophobas morio and Tenebrio molitor.</title>
        <authorList>
            <person name="Kaur S."/>
            <person name="Stinson S.A."/>
            <person name="diCenzo G.C."/>
        </authorList>
    </citation>
    <scope>NUCLEOTIDE SEQUENCE</scope>
    <source>
        <strain evidence="2">QUZm001</strain>
    </source>
</reference>
<dbReference type="EMBL" id="JALNTZ010000006">
    <property type="protein sequence ID" value="KAJ3649702.1"/>
    <property type="molecule type" value="Genomic_DNA"/>
</dbReference>
<protein>
    <submittedName>
        <fullName evidence="2">Uncharacterized protein</fullName>
    </submittedName>
</protein>
<evidence type="ECO:0000256" key="1">
    <source>
        <dbReference type="SAM" id="MobiDB-lite"/>
    </source>
</evidence>
<evidence type="ECO:0000313" key="2">
    <source>
        <dbReference type="EMBL" id="KAJ3649702.1"/>
    </source>
</evidence>
<organism evidence="2 3">
    <name type="scientific">Zophobas morio</name>
    <dbReference type="NCBI Taxonomy" id="2755281"/>
    <lineage>
        <taxon>Eukaryota</taxon>
        <taxon>Metazoa</taxon>
        <taxon>Ecdysozoa</taxon>
        <taxon>Arthropoda</taxon>
        <taxon>Hexapoda</taxon>
        <taxon>Insecta</taxon>
        <taxon>Pterygota</taxon>
        <taxon>Neoptera</taxon>
        <taxon>Endopterygota</taxon>
        <taxon>Coleoptera</taxon>
        <taxon>Polyphaga</taxon>
        <taxon>Cucujiformia</taxon>
        <taxon>Tenebrionidae</taxon>
        <taxon>Zophobas</taxon>
    </lineage>
</organism>
<dbReference type="AlphaFoldDB" id="A0AA38MBG3"/>
<keyword evidence="3" id="KW-1185">Reference proteome</keyword>
<gene>
    <name evidence="2" type="ORF">Zmor_021428</name>
</gene>
<accession>A0AA38MBG3</accession>
<feature type="region of interest" description="Disordered" evidence="1">
    <location>
        <begin position="74"/>
        <end position="102"/>
    </location>
</feature>
<evidence type="ECO:0000313" key="3">
    <source>
        <dbReference type="Proteomes" id="UP001168821"/>
    </source>
</evidence>
<proteinExistence type="predicted"/>